<dbReference type="EMBL" id="MUHA01000028">
    <property type="protein sequence ID" value="OXA95911.1"/>
    <property type="molecule type" value="Genomic_DNA"/>
</dbReference>
<accession>A0A226HQJ1</accession>
<protein>
    <submittedName>
        <fullName evidence="1">Uncharacterized protein</fullName>
    </submittedName>
</protein>
<evidence type="ECO:0000313" key="2">
    <source>
        <dbReference type="Proteomes" id="UP000198336"/>
    </source>
</evidence>
<comment type="caution">
    <text evidence="1">The sequence shown here is derived from an EMBL/GenBank/DDBJ whole genome shotgun (WGS) entry which is preliminary data.</text>
</comment>
<keyword evidence="2" id="KW-1185">Reference proteome</keyword>
<proteinExistence type="predicted"/>
<dbReference type="AlphaFoldDB" id="A0A226HQJ1"/>
<reference evidence="1 2" key="1">
    <citation type="submission" date="2016-11" db="EMBL/GenBank/DDBJ databases">
        <title>Whole genomes of Flavobacteriaceae.</title>
        <authorList>
            <person name="Stine C."/>
            <person name="Li C."/>
            <person name="Tadesse D."/>
        </authorList>
    </citation>
    <scope>NUCLEOTIDE SEQUENCE [LARGE SCALE GENOMIC DNA]</scope>
    <source>
        <strain evidence="1 2">CCUG 59446</strain>
    </source>
</reference>
<gene>
    <name evidence="1" type="ORF">B0A75_17730</name>
</gene>
<sequence>MNNPFKEILNDEKLPDEIKKRVMADIARLKSSDDITDLFLVKYPDIFSDIADTKEIDSSKINLDQNSSK</sequence>
<dbReference type="Proteomes" id="UP000198336">
    <property type="component" value="Unassembled WGS sequence"/>
</dbReference>
<dbReference type="RefSeq" id="WP_089055614.1">
    <property type="nucleotide sequence ID" value="NZ_MUHA01000028.1"/>
</dbReference>
<organism evidence="1 2">
    <name type="scientific">Flavobacterium oncorhynchi</name>
    <dbReference type="NCBI Taxonomy" id="728056"/>
    <lineage>
        <taxon>Bacteria</taxon>
        <taxon>Pseudomonadati</taxon>
        <taxon>Bacteroidota</taxon>
        <taxon>Flavobacteriia</taxon>
        <taxon>Flavobacteriales</taxon>
        <taxon>Flavobacteriaceae</taxon>
        <taxon>Flavobacterium</taxon>
    </lineage>
</organism>
<evidence type="ECO:0000313" key="1">
    <source>
        <dbReference type="EMBL" id="OXA95911.1"/>
    </source>
</evidence>
<name>A0A226HQJ1_9FLAO</name>